<keyword evidence="9 17" id="KW-0418">Kinase</keyword>
<keyword evidence="12" id="KW-0902">Two-component regulatory system</keyword>
<dbReference type="InterPro" id="IPR005467">
    <property type="entry name" value="His_kinase_dom"/>
</dbReference>
<dbReference type="SUPFAM" id="SSF47384">
    <property type="entry name" value="Homodimeric domain of signal transducing histidine kinase"/>
    <property type="match status" value="1"/>
</dbReference>
<dbReference type="SMART" id="SM00387">
    <property type="entry name" value="HATPase_c"/>
    <property type="match status" value="1"/>
</dbReference>
<feature type="domain" description="HAMP" evidence="16">
    <location>
        <begin position="91"/>
        <end position="144"/>
    </location>
</feature>
<keyword evidence="6" id="KW-0808">Transferase</keyword>
<evidence type="ECO:0000256" key="9">
    <source>
        <dbReference type="ARBA" id="ARBA00022777"/>
    </source>
</evidence>
<dbReference type="CDD" id="cd06225">
    <property type="entry name" value="HAMP"/>
    <property type="match status" value="1"/>
</dbReference>
<feature type="domain" description="Histidine kinase" evidence="15">
    <location>
        <begin position="152"/>
        <end position="357"/>
    </location>
</feature>
<evidence type="ECO:0000256" key="14">
    <source>
        <dbReference type="SAM" id="Phobius"/>
    </source>
</evidence>
<evidence type="ECO:0000256" key="7">
    <source>
        <dbReference type="ARBA" id="ARBA00022692"/>
    </source>
</evidence>
<dbReference type="Proteomes" id="UP001595859">
    <property type="component" value="Unassembled WGS sequence"/>
</dbReference>
<dbReference type="InterPro" id="IPR003661">
    <property type="entry name" value="HisK_dim/P_dom"/>
</dbReference>
<dbReference type="InterPro" id="IPR004358">
    <property type="entry name" value="Sig_transdc_His_kin-like_C"/>
</dbReference>
<comment type="catalytic activity">
    <reaction evidence="1">
        <text>ATP + protein L-histidine = ADP + protein N-phospho-L-histidine.</text>
        <dbReference type="EC" id="2.7.13.3"/>
    </reaction>
</comment>
<dbReference type="InterPro" id="IPR003660">
    <property type="entry name" value="HAMP_dom"/>
</dbReference>
<comment type="subcellular location">
    <subcellularLocation>
        <location evidence="3">Cell membrane</location>
    </subcellularLocation>
    <subcellularLocation>
        <location evidence="2">Membrane</location>
        <topology evidence="2">Multi-pass membrane protein</topology>
    </subcellularLocation>
</comment>
<feature type="transmembrane region" description="Helical" evidence="14">
    <location>
        <begin position="69"/>
        <end position="90"/>
    </location>
</feature>
<dbReference type="PRINTS" id="PR00344">
    <property type="entry name" value="BCTRLSENSOR"/>
</dbReference>
<dbReference type="CDD" id="cd00082">
    <property type="entry name" value="HisKA"/>
    <property type="match status" value="1"/>
</dbReference>
<dbReference type="InterPro" id="IPR003594">
    <property type="entry name" value="HATPase_dom"/>
</dbReference>
<dbReference type="InterPro" id="IPR036890">
    <property type="entry name" value="HATPase_C_sf"/>
</dbReference>
<keyword evidence="10" id="KW-0067">ATP-binding</keyword>
<dbReference type="PANTHER" id="PTHR45436">
    <property type="entry name" value="SENSOR HISTIDINE KINASE YKOH"/>
    <property type="match status" value="1"/>
</dbReference>
<sequence>MRLTLRARITLACLLSFAAGAVVFKFVRPYLRDFWLSVTEGYTVCTVDIGPPFLPAPNYCAAWSGGSRIVAGVVAVVGVAVLVVLTRLVAGRLTHPVRAMTETVRQLGPQNLGQRVNHAGRRDDLRVLADALDEMLDRVATGYEGQRRFASNASHELRTPLAVQRTLVEVAMVTGERDLSRLAAQLLTVNERNEKLIEGLLVLAESDRGLPGTEQVRLDVLVCEILDRFAEQATKHHVTIRRGVIERTVPGDPVLLERLVSNLVDNAIKYNEPGGVVDVVVAREPALSVRNTGQRVPAETVPALFEPFRRLTSERTNQRDGAGLGLSIVRSVAAAHHGSVSARPGDDGGLAVTVDLP</sequence>
<comment type="caution">
    <text evidence="17">The sequence shown here is derived from an EMBL/GenBank/DDBJ whole genome shotgun (WGS) entry which is preliminary data.</text>
</comment>
<evidence type="ECO:0000256" key="5">
    <source>
        <dbReference type="ARBA" id="ARBA00022553"/>
    </source>
</evidence>
<reference evidence="18" key="1">
    <citation type="journal article" date="2019" name="Int. J. Syst. Evol. Microbiol.">
        <title>The Global Catalogue of Microorganisms (GCM) 10K type strain sequencing project: providing services to taxonomists for standard genome sequencing and annotation.</title>
        <authorList>
            <consortium name="The Broad Institute Genomics Platform"/>
            <consortium name="The Broad Institute Genome Sequencing Center for Infectious Disease"/>
            <person name="Wu L."/>
            <person name="Ma J."/>
        </authorList>
    </citation>
    <scope>NUCLEOTIDE SEQUENCE [LARGE SCALE GENOMIC DNA]</scope>
    <source>
        <strain evidence="18">ZS-22-S1</strain>
    </source>
</reference>
<evidence type="ECO:0000256" key="8">
    <source>
        <dbReference type="ARBA" id="ARBA00022741"/>
    </source>
</evidence>
<keyword evidence="5" id="KW-0597">Phosphoprotein</keyword>
<name>A0ABV9S472_9PSEU</name>
<dbReference type="EC" id="2.7.13.3" evidence="4"/>
<dbReference type="GO" id="GO:0016301">
    <property type="term" value="F:kinase activity"/>
    <property type="evidence" value="ECO:0007669"/>
    <property type="project" value="UniProtKB-KW"/>
</dbReference>
<dbReference type="RefSeq" id="WP_378056272.1">
    <property type="nucleotide sequence ID" value="NZ_JBHSIS010000006.1"/>
</dbReference>
<dbReference type="SUPFAM" id="SSF158472">
    <property type="entry name" value="HAMP domain-like"/>
    <property type="match status" value="1"/>
</dbReference>
<dbReference type="Pfam" id="PF02518">
    <property type="entry name" value="HATPase_c"/>
    <property type="match status" value="1"/>
</dbReference>
<evidence type="ECO:0000256" key="2">
    <source>
        <dbReference type="ARBA" id="ARBA00004141"/>
    </source>
</evidence>
<evidence type="ECO:0000256" key="11">
    <source>
        <dbReference type="ARBA" id="ARBA00022989"/>
    </source>
</evidence>
<dbReference type="InterPro" id="IPR036097">
    <property type="entry name" value="HisK_dim/P_sf"/>
</dbReference>
<proteinExistence type="predicted"/>
<keyword evidence="18" id="KW-1185">Reference proteome</keyword>
<keyword evidence="8" id="KW-0547">Nucleotide-binding</keyword>
<keyword evidence="7 14" id="KW-0812">Transmembrane</keyword>
<protein>
    <recommendedName>
        <fullName evidence="4">histidine kinase</fullName>
        <ecNumber evidence="4">2.7.13.3</ecNumber>
    </recommendedName>
</protein>
<dbReference type="EMBL" id="JBHSIS010000006">
    <property type="protein sequence ID" value="MFC4854326.1"/>
    <property type="molecule type" value="Genomic_DNA"/>
</dbReference>
<dbReference type="PANTHER" id="PTHR45436:SF14">
    <property type="entry name" value="SENSOR PROTEIN QSEC"/>
    <property type="match status" value="1"/>
</dbReference>
<dbReference type="Gene3D" id="3.30.565.10">
    <property type="entry name" value="Histidine kinase-like ATPase, C-terminal domain"/>
    <property type="match status" value="1"/>
</dbReference>
<evidence type="ECO:0000256" key="6">
    <source>
        <dbReference type="ARBA" id="ARBA00022679"/>
    </source>
</evidence>
<evidence type="ECO:0000256" key="13">
    <source>
        <dbReference type="ARBA" id="ARBA00023136"/>
    </source>
</evidence>
<dbReference type="InterPro" id="IPR050428">
    <property type="entry name" value="TCS_sensor_his_kinase"/>
</dbReference>
<dbReference type="Gene3D" id="6.10.340.10">
    <property type="match status" value="1"/>
</dbReference>
<dbReference type="Pfam" id="PF00672">
    <property type="entry name" value="HAMP"/>
    <property type="match status" value="1"/>
</dbReference>
<dbReference type="SMART" id="SM00304">
    <property type="entry name" value="HAMP"/>
    <property type="match status" value="1"/>
</dbReference>
<accession>A0ABV9S472</accession>
<evidence type="ECO:0000256" key="4">
    <source>
        <dbReference type="ARBA" id="ARBA00012438"/>
    </source>
</evidence>
<dbReference type="Pfam" id="PF00512">
    <property type="entry name" value="HisKA"/>
    <property type="match status" value="1"/>
</dbReference>
<evidence type="ECO:0000259" key="15">
    <source>
        <dbReference type="PROSITE" id="PS50109"/>
    </source>
</evidence>
<evidence type="ECO:0000256" key="3">
    <source>
        <dbReference type="ARBA" id="ARBA00004236"/>
    </source>
</evidence>
<keyword evidence="11 14" id="KW-1133">Transmembrane helix</keyword>
<organism evidence="17 18">
    <name type="scientific">Actinophytocola glycyrrhizae</name>
    <dbReference type="NCBI Taxonomy" id="2044873"/>
    <lineage>
        <taxon>Bacteria</taxon>
        <taxon>Bacillati</taxon>
        <taxon>Actinomycetota</taxon>
        <taxon>Actinomycetes</taxon>
        <taxon>Pseudonocardiales</taxon>
        <taxon>Pseudonocardiaceae</taxon>
    </lineage>
</organism>
<dbReference type="Gene3D" id="1.10.287.130">
    <property type="match status" value="1"/>
</dbReference>
<evidence type="ECO:0000259" key="16">
    <source>
        <dbReference type="PROSITE" id="PS50885"/>
    </source>
</evidence>
<dbReference type="SMART" id="SM00388">
    <property type="entry name" value="HisKA"/>
    <property type="match status" value="1"/>
</dbReference>
<dbReference type="PROSITE" id="PS50109">
    <property type="entry name" value="HIS_KIN"/>
    <property type="match status" value="1"/>
</dbReference>
<keyword evidence="13 14" id="KW-0472">Membrane</keyword>
<evidence type="ECO:0000256" key="12">
    <source>
        <dbReference type="ARBA" id="ARBA00023012"/>
    </source>
</evidence>
<evidence type="ECO:0000256" key="1">
    <source>
        <dbReference type="ARBA" id="ARBA00000085"/>
    </source>
</evidence>
<evidence type="ECO:0000256" key="10">
    <source>
        <dbReference type="ARBA" id="ARBA00022840"/>
    </source>
</evidence>
<dbReference type="PROSITE" id="PS50885">
    <property type="entry name" value="HAMP"/>
    <property type="match status" value="1"/>
</dbReference>
<dbReference type="SUPFAM" id="SSF55874">
    <property type="entry name" value="ATPase domain of HSP90 chaperone/DNA topoisomerase II/histidine kinase"/>
    <property type="match status" value="1"/>
</dbReference>
<gene>
    <name evidence="17" type="ORF">ACFPCV_12500</name>
</gene>
<evidence type="ECO:0000313" key="17">
    <source>
        <dbReference type="EMBL" id="MFC4854326.1"/>
    </source>
</evidence>
<evidence type="ECO:0000313" key="18">
    <source>
        <dbReference type="Proteomes" id="UP001595859"/>
    </source>
</evidence>